<comment type="caution">
    <text evidence="4">The sequence shown here is derived from an EMBL/GenBank/DDBJ whole genome shotgun (WGS) entry which is preliminary data.</text>
</comment>
<dbReference type="InterPro" id="IPR036156">
    <property type="entry name" value="Beta-gal/glucu_dom_sf"/>
</dbReference>
<dbReference type="EC" id="3.2.1.25" evidence="4"/>
<dbReference type="Proteomes" id="UP001242480">
    <property type="component" value="Unassembled WGS sequence"/>
</dbReference>
<reference evidence="4 5" key="1">
    <citation type="submission" date="2023-07" db="EMBL/GenBank/DDBJ databases">
        <title>Genomic Encyclopedia of Type Strains, Phase IV (KMG-IV): sequencing the most valuable type-strain genomes for metagenomic binning, comparative biology and taxonomic classification.</title>
        <authorList>
            <person name="Goeker M."/>
        </authorList>
    </citation>
    <scope>NUCLEOTIDE SEQUENCE [LARGE SCALE GENOMIC DNA]</scope>
    <source>
        <strain evidence="4 5">DSM 19619</strain>
    </source>
</reference>
<proteinExistence type="predicted"/>
<dbReference type="InterPro" id="IPR054593">
    <property type="entry name" value="Beta-mannosidase-like_N2"/>
</dbReference>
<evidence type="ECO:0000256" key="1">
    <source>
        <dbReference type="ARBA" id="ARBA00022801"/>
    </source>
</evidence>
<dbReference type="GO" id="GO:0004567">
    <property type="term" value="F:beta-mannosidase activity"/>
    <property type="evidence" value="ECO:0007669"/>
    <property type="project" value="UniProtKB-EC"/>
</dbReference>
<keyword evidence="5" id="KW-1185">Reference proteome</keyword>
<dbReference type="Gene3D" id="2.60.120.260">
    <property type="entry name" value="Galactose-binding domain-like"/>
    <property type="match status" value="1"/>
</dbReference>
<gene>
    <name evidence="4" type="ORF">QO011_000260</name>
</gene>
<dbReference type="InterPro" id="IPR008979">
    <property type="entry name" value="Galactose-bd-like_sf"/>
</dbReference>
<dbReference type="RefSeq" id="WP_307266646.1">
    <property type="nucleotide sequence ID" value="NZ_JAUSVX010000001.1"/>
</dbReference>
<sequence>MAADRTSTSPAAATALTEGWELALSAPGAFARPGESGGAEWLPAIVPGTAAQALAAAGRWRLDRPEPLHDKDVWYRTRIAGQGRHLLRFHGLATIAEVWLDDELLLTSRSMFEAQEVAVELSGEHRLCLAFRSLEAALVTLAGPRARWKPRMIPDQRLRLVRTTLLGHMPGWCPPVHAVGPWRPVELIDAGTPRIVQRRLHAGLDGEDGLLEVSLVLSGWDGEAPAEIACGGQAATLQPEGGGRFTGTLRIPAVERWWPHTVGEPRLHAAELRVGGARFDLGRVGFRTLALDRDADGQGFALVVNGVRVFCGGACWTPPDIVGLPGTRAAYADALATVRAANVTMLRIGGTMTYEAPAFFELCDELGILVWQEAMLANFDYPADEAFLAAVRREIAGLLDGIGASPSLAVLCGGSEVFQQAAMLGLPAGRWSSPLFDALLPEVLAERRPDAIYVPSSPSGGVLPFVASGGPTHYYGVGAYCRPLEDARRADVRFASECLAFANVPEDASLRSLPVPAVHHPGWKERTPRDAGASWDFEDVRDHYLAELWGVDARRLRLEDPERYLELSRAVTAEVTERTIDEWRRPASRTAGALVWFWKDLWLGAGWGAIDALGRPKSVWHALGRALAPLRLTISDEGVNGLVAHVVNAGPRPVAGRLVLECLREGAIPVVAGRRAVEVGPHGGLSLGAFELIGAFFDAGHAYRFGPCAHDVVTARLESVAGEVLAEAFHLMPQARIGRHRADIVLAVERDDQGWLLRLSAARTLLFVTVTDETFATAENGFHLAPKREKSIRLRALPGFDPNRLPKGEVRAVNIIGATRYEQAASAAPAREDHPRQP</sequence>
<dbReference type="Gene3D" id="3.20.20.80">
    <property type="entry name" value="Glycosidases"/>
    <property type="match status" value="1"/>
</dbReference>
<keyword evidence="2 4" id="KW-0326">Glycosidase</keyword>
<evidence type="ECO:0000256" key="2">
    <source>
        <dbReference type="ARBA" id="ARBA00023295"/>
    </source>
</evidence>
<dbReference type="SUPFAM" id="SSF49785">
    <property type="entry name" value="Galactose-binding domain-like"/>
    <property type="match status" value="1"/>
</dbReference>
<protein>
    <submittedName>
        <fullName evidence="4">Beta-mannosidase</fullName>
        <ecNumber evidence="4">3.2.1.25</ecNumber>
    </submittedName>
</protein>
<keyword evidence="1 4" id="KW-0378">Hydrolase</keyword>
<dbReference type="InterPro" id="IPR050887">
    <property type="entry name" value="Beta-mannosidase_GH2"/>
</dbReference>
<dbReference type="PANTHER" id="PTHR43730:SF1">
    <property type="entry name" value="BETA-MANNOSIDASE"/>
    <property type="match status" value="1"/>
</dbReference>
<dbReference type="EMBL" id="JAUSVX010000001">
    <property type="protein sequence ID" value="MDQ0467265.1"/>
    <property type="molecule type" value="Genomic_DNA"/>
</dbReference>
<dbReference type="InterPro" id="IPR017853">
    <property type="entry name" value="GH"/>
</dbReference>
<dbReference type="PANTHER" id="PTHR43730">
    <property type="entry name" value="BETA-MANNOSIDASE"/>
    <property type="match status" value="1"/>
</dbReference>
<dbReference type="Pfam" id="PF22666">
    <property type="entry name" value="Glyco_hydro_2_N2"/>
    <property type="match status" value="1"/>
</dbReference>
<evidence type="ECO:0000313" key="4">
    <source>
        <dbReference type="EMBL" id="MDQ0467265.1"/>
    </source>
</evidence>
<organism evidence="4 5">
    <name type="scientific">Labrys wisconsinensis</name>
    <dbReference type="NCBI Taxonomy" id="425677"/>
    <lineage>
        <taxon>Bacteria</taxon>
        <taxon>Pseudomonadati</taxon>
        <taxon>Pseudomonadota</taxon>
        <taxon>Alphaproteobacteria</taxon>
        <taxon>Hyphomicrobiales</taxon>
        <taxon>Xanthobacteraceae</taxon>
        <taxon>Labrys</taxon>
    </lineage>
</organism>
<dbReference type="SUPFAM" id="SSF51445">
    <property type="entry name" value="(Trans)glycosidases"/>
    <property type="match status" value="1"/>
</dbReference>
<accession>A0ABU0J0W8</accession>
<name>A0ABU0J0W8_9HYPH</name>
<evidence type="ECO:0000259" key="3">
    <source>
        <dbReference type="Pfam" id="PF22666"/>
    </source>
</evidence>
<dbReference type="SUPFAM" id="SSF49303">
    <property type="entry name" value="beta-Galactosidase/glucuronidase domain"/>
    <property type="match status" value="1"/>
</dbReference>
<feature type="domain" description="Beta-mannosidase-like galactose-binding" evidence="3">
    <location>
        <begin position="37"/>
        <end position="183"/>
    </location>
</feature>
<evidence type="ECO:0000313" key="5">
    <source>
        <dbReference type="Proteomes" id="UP001242480"/>
    </source>
</evidence>